<protein>
    <recommendedName>
        <fullName evidence="5">Right handed beta helix domain-containing protein</fullName>
    </recommendedName>
</protein>
<dbReference type="SUPFAM" id="SSF51126">
    <property type="entry name" value="Pectin lyase-like"/>
    <property type="match status" value="1"/>
</dbReference>
<feature type="chain" id="PRO_5002537010" description="Right handed beta helix domain-containing protein" evidence="2">
    <location>
        <begin position="27"/>
        <end position="579"/>
    </location>
</feature>
<dbReference type="Gene3D" id="2.160.20.10">
    <property type="entry name" value="Single-stranded right-handed beta-helix, Pectin lyase-like"/>
    <property type="match status" value="1"/>
</dbReference>
<keyword evidence="2" id="KW-0732">Signal</keyword>
<evidence type="ECO:0000313" key="3">
    <source>
        <dbReference type="EMBL" id="KKS84163.1"/>
    </source>
</evidence>
<dbReference type="Proteomes" id="UP000034543">
    <property type="component" value="Unassembled WGS sequence"/>
</dbReference>
<dbReference type="InterPro" id="IPR023833">
    <property type="entry name" value="Signal_pept_SipW-depend-type"/>
</dbReference>
<accession>A0A0G1FBG1</accession>
<dbReference type="InterPro" id="IPR011050">
    <property type="entry name" value="Pectin_lyase_fold/virulence"/>
</dbReference>
<proteinExistence type="predicted"/>
<reference evidence="3 4" key="1">
    <citation type="journal article" date="2015" name="Nature">
        <title>rRNA introns, odd ribosomes, and small enigmatic genomes across a large radiation of phyla.</title>
        <authorList>
            <person name="Brown C.T."/>
            <person name="Hug L.A."/>
            <person name="Thomas B.C."/>
            <person name="Sharon I."/>
            <person name="Castelle C.J."/>
            <person name="Singh A."/>
            <person name="Wilkins M.J."/>
            <person name="Williams K.H."/>
            <person name="Banfield J.F."/>
        </authorList>
    </citation>
    <scope>NUCLEOTIDE SEQUENCE [LARGE SCALE GENOMIC DNA]</scope>
</reference>
<evidence type="ECO:0000256" key="2">
    <source>
        <dbReference type="SAM" id="SignalP"/>
    </source>
</evidence>
<dbReference type="InterPro" id="IPR012334">
    <property type="entry name" value="Pectin_lyas_fold"/>
</dbReference>
<name>A0A0G1FBG1_9BACT</name>
<gene>
    <name evidence="3" type="ORF">UV59_C0026G0013</name>
</gene>
<evidence type="ECO:0008006" key="5">
    <source>
        <dbReference type="Google" id="ProtNLM"/>
    </source>
</evidence>
<evidence type="ECO:0000313" key="4">
    <source>
        <dbReference type="Proteomes" id="UP000034543"/>
    </source>
</evidence>
<dbReference type="EMBL" id="LCFB01000026">
    <property type="protein sequence ID" value="KKS84163.1"/>
    <property type="molecule type" value="Genomic_DNA"/>
</dbReference>
<sequence length="579" mass="61135">MKKNLIRLTTIGAVAALAIVATGAFFSDTETSTGNTFVAGAIDLKVDNTSYVTSTVSGELVKSPNTSWQLDDLDGHLFFDFHDLKPGDIGEDTISLYVDNNDAWMCAAARITDDSDVSYTEPELDDDNTIGDPLTTDGELAEQLNFAFWADDGDNVYEQGEQIFLEGPISGIGAAGQIALVDSRTNIWGQENKPFPGGETKHIGKAWCFGTLTPNPATPGEGGPLSGAQARGTGFTCNGEPVDNAAQTDRVMGDLQFYAVQSRNNKNFTCAADYQPKWPLAEERPLVGAALATYDDPATCTFTVTGAELIQSDINSAANGDTICVDPSYTGGDTFPINVDKEVTIAGLGAMGDANIPGGMFISASNVTIKGLEFTDYDLIQASENAAIYIHNEVGVSGVALANTTIDHNIFTAPAGAKADLAKGIVTEIGSAVAVQATGIDVLHNVFNGWRQAMFFNTTDEYEVAFNDILNNDVGVANDGPHNGSIHNNDFESNVLEAVGVAPSAANGTGNNGLLTVNTNNFFPAGAGNNVNWYGTSVQGGFDVDATNNWWDSEVEASRSNDITEVDTEPAEVSAFPEN</sequence>
<evidence type="ECO:0000256" key="1">
    <source>
        <dbReference type="SAM" id="MobiDB-lite"/>
    </source>
</evidence>
<feature type="region of interest" description="Disordered" evidence="1">
    <location>
        <begin position="558"/>
        <end position="579"/>
    </location>
</feature>
<comment type="caution">
    <text evidence="3">The sequence shown here is derived from an EMBL/GenBank/DDBJ whole genome shotgun (WGS) entry which is preliminary data.</text>
</comment>
<dbReference type="AlphaFoldDB" id="A0A0G1FBG1"/>
<organism evidence="3 4">
    <name type="scientific">Candidatus Gottesmanbacteria bacterium GW2011_GWA1_43_11</name>
    <dbReference type="NCBI Taxonomy" id="1618436"/>
    <lineage>
        <taxon>Bacteria</taxon>
        <taxon>Candidatus Gottesmaniibacteriota</taxon>
    </lineage>
</organism>
<dbReference type="NCBIfam" id="TIGR04088">
    <property type="entry name" value="cognate_SipW"/>
    <property type="match status" value="1"/>
</dbReference>
<feature type="signal peptide" evidence="2">
    <location>
        <begin position="1"/>
        <end position="26"/>
    </location>
</feature>